<evidence type="ECO:0008006" key="5">
    <source>
        <dbReference type="Google" id="ProtNLM"/>
    </source>
</evidence>
<evidence type="ECO:0000313" key="1">
    <source>
        <dbReference type="EMBL" id="MSC81893.1"/>
    </source>
</evidence>
<reference evidence="2" key="2">
    <citation type="submission" date="2017-07" db="EMBL/GenBank/DDBJ databases">
        <authorList>
            <person name="Sun Z.S."/>
            <person name="Albrecht U."/>
            <person name="Echele G."/>
            <person name="Lee C.C."/>
        </authorList>
    </citation>
    <scope>NUCLEOTIDE SEQUENCE</scope>
    <source>
        <strain evidence="2">CNCM I 4542</strain>
    </source>
</reference>
<dbReference type="Pfam" id="PF06995">
    <property type="entry name" value="Phage_P2_GpU"/>
    <property type="match status" value="1"/>
</dbReference>
<dbReference type="AlphaFoldDB" id="A0A2J4JSF0"/>
<proteinExistence type="predicted"/>
<dbReference type="RefSeq" id="WP_015564788.1">
    <property type="nucleotide sequence ID" value="NZ_JBBNHN010000002.1"/>
</dbReference>
<evidence type="ECO:0000313" key="2">
    <source>
        <dbReference type="EMBL" id="PLK30789.1"/>
    </source>
</evidence>
<evidence type="ECO:0000313" key="3">
    <source>
        <dbReference type="Proteomes" id="UP000221015"/>
    </source>
</evidence>
<dbReference type="EMBL" id="WKQE01000027">
    <property type="protein sequence ID" value="MSC81893.1"/>
    <property type="molecule type" value="Genomic_DNA"/>
</dbReference>
<dbReference type="Proteomes" id="UP000477010">
    <property type="component" value="Unassembled WGS sequence"/>
</dbReference>
<dbReference type="EMBL" id="NMTS02000001">
    <property type="protein sequence ID" value="PLK30789.1"/>
    <property type="molecule type" value="Genomic_DNA"/>
</dbReference>
<dbReference type="Proteomes" id="UP000221015">
    <property type="component" value="Unassembled WGS sequence"/>
</dbReference>
<accession>A0A2J4JSF0</accession>
<comment type="caution">
    <text evidence="2">The sequence shown here is derived from an EMBL/GenBank/DDBJ whole genome shotgun (WGS) entry which is preliminary data.</text>
</comment>
<sequence length="133" mass="14712">MAWGSIGSFAGLVFTVSSWRVLTPDNISGSTSSNWATHSVIGGKDKSEYVSPGLREYQFNITLSSRLGVNPRKVFDALMDLCEAGAVDYFIINNRPVSQNPFMLEKVADEWGAVHRFWGLTSGKLTLTLKEYT</sequence>
<protein>
    <recommendedName>
        <fullName evidence="5">Phage tail protein</fullName>
    </recommendedName>
</protein>
<dbReference type="InterPro" id="IPR009734">
    <property type="entry name" value="Myoviridae_GpU"/>
</dbReference>
<organism evidence="2 3">
    <name type="scientific">Faecalibacterium prausnitzii</name>
    <dbReference type="NCBI Taxonomy" id="853"/>
    <lineage>
        <taxon>Bacteria</taxon>
        <taxon>Bacillati</taxon>
        <taxon>Bacillota</taxon>
        <taxon>Clostridia</taxon>
        <taxon>Eubacteriales</taxon>
        <taxon>Oscillospiraceae</taxon>
        <taxon>Faecalibacterium</taxon>
    </lineage>
</organism>
<name>A0A2J4JSF0_9FIRM</name>
<reference evidence="2 3" key="1">
    <citation type="journal article" date="2017" name="Front. Microbiol.">
        <title>New Insights into the Diversity of the Genus Faecalibacterium.</title>
        <authorList>
            <person name="Benevides L."/>
            <person name="Burman S."/>
            <person name="Martin R."/>
            <person name="Robert V."/>
            <person name="Thomas M."/>
            <person name="Miquel S."/>
            <person name="Chain F."/>
            <person name="Sokol H."/>
            <person name="Bermudez-Humaran L.G."/>
            <person name="Morrison M."/>
            <person name="Langella P."/>
            <person name="Azevedo V.A."/>
            <person name="Chatel J.M."/>
            <person name="Soares S."/>
        </authorList>
    </citation>
    <scope>NUCLEOTIDE SEQUENCE [LARGE SCALE GENOMIC DNA]</scope>
    <source>
        <strain evidence="2 3">CNCM I 4542</strain>
    </source>
</reference>
<gene>
    <name evidence="2" type="ORF">CGS50_004045</name>
    <name evidence="1" type="ORF">GKD85_13990</name>
</gene>
<reference evidence="1 4" key="3">
    <citation type="journal article" date="2019" name="Nat. Med.">
        <title>A library of human gut bacterial isolates paired with longitudinal multiomics data enables mechanistic microbiome research.</title>
        <authorList>
            <person name="Poyet M."/>
            <person name="Groussin M."/>
            <person name="Gibbons S.M."/>
            <person name="Avila-Pacheco J."/>
            <person name="Jiang X."/>
            <person name="Kearney S.M."/>
            <person name="Perrotta A.R."/>
            <person name="Berdy B."/>
            <person name="Zhao S."/>
            <person name="Lieberman T.D."/>
            <person name="Swanson P.K."/>
            <person name="Smith M."/>
            <person name="Roesemann S."/>
            <person name="Alexander J.E."/>
            <person name="Rich S.A."/>
            <person name="Livny J."/>
            <person name="Vlamakis H."/>
            <person name="Clish C."/>
            <person name="Bullock K."/>
            <person name="Deik A."/>
            <person name="Scott J."/>
            <person name="Pierce K.A."/>
            <person name="Xavier R.J."/>
            <person name="Alm E.J."/>
        </authorList>
    </citation>
    <scope>NUCLEOTIDE SEQUENCE [LARGE SCALE GENOMIC DNA]</scope>
    <source>
        <strain evidence="1 4">BIOML-B9</strain>
    </source>
</reference>
<evidence type="ECO:0000313" key="4">
    <source>
        <dbReference type="Proteomes" id="UP000477010"/>
    </source>
</evidence>